<dbReference type="Proteomes" id="UP000283634">
    <property type="component" value="Unassembled WGS sequence"/>
</dbReference>
<keyword evidence="1" id="KW-1133">Transmembrane helix</keyword>
<dbReference type="AlphaFoldDB" id="A0A422NY82"/>
<evidence type="ECO:0000313" key="3">
    <source>
        <dbReference type="EMBL" id="RNF10462.1"/>
    </source>
</evidence>
<dbReference type="SUPFAM" id="SSF53187">
    <property type="entry name" value="Zn-dependent exopeptidases"/>
    <property type="match status" value="1"/>
</dbReference>
<organism evidence="3 4">
    <name type="scientific">Trypanosoma rangeli</name>
    <dbReference type="NCBI Taxonomy" id="5698"/>
    <lineage>
        <taxon>Eukaryota</taxon>
        <taxon>Discoba</taxon>
        <taxon>Euglenozoa</taxon>
        <taxon>Kinetoplastea</taxon>
        <taxon>Metakinetoplastina</taxon>
        <taxon>Trypanosomatida</taxon>
        <taxon>Trypanosomatidae</taxon>
        <taxon>Trypanosoma</taxon>
        <taxon>Herpetosoma</taxon>
    </lineage>
</organism>
<dbReference type="VEuPathDB" id="TriTrypDB:TRSC58_04401"/>
<evidence type="ECO:0000256" key="1">
    <source>
        <dbReference type="SAM" id="Phobius"/>
    </source>
</evidence>
<keyword evidence="4" id="KW-1185">Reference proteome</keyword>
<gene>
    <name evidence="3" type="ORF">TraAM80_01508</name>
</gene>
<evidence type="ECO:0000313" key="4">
    <source>
        <dbReference type="Proteomes" id="UP000283634"/>
    </source>
</evidence>
<sequence>MQRLSERWRLLVMLWIAAWLVACGVAAQSGFLGDIPAAPHDAAYGAYFRNYPTARPCIMTAAFAAVGEDDRSNESVAYSGCRIEDRAVVPHSLLLLHAAEVALASMEACGDNVTSLQEILRGLPLPDTLSSSGIGLVLSTRDSTNNDKRKKKNGAADNTPYDMTCFLVAVQRYNALVNNHTHGSTPLISAVVFSGDRRIFRFSGGRRSGEELLLPHEVTSVYDFVLLYFPTTGGRGPVDSGWAALMDTAEFNRIHWVRGHTYPQSVLETRNGMMLAASSASPARARSCLEGPSPSCAPLGGWTVWTSTADMRWGWNPASLDFEKKTRKGALALLVASTAVSLVKGETPGADCPASAVVATLAVLEALQRVGEGANRDVYAFFFPGEHVGGVGSARFISDATLLECARAGLSNCTALAYKDNLNFTTVDFGAIDTFLVLDQVAYQDAPLYYHVDSRVGTGSAQQQKAEMELRRRGVRRASTARLPYSPITTLLDLLPSAATAGDKVFLTLTRYNTTYVNPDVFTVLDTTTQRSALRAASVAEAADVVLRLLLPHTYSAAALSPTPPPPPPPPPPEASVNHSLVELLWGCFTDNLHCSFLSTSEGAVAAATSPDYGVGVMMGDGITNTQAAIEAALQCIGWNDVARSPAVPMSLRIPHGDWGATWEQDKAWMRQHNNSRYALHVMSLWREDIGARSTMVESEAVALVFFCLGITFAVAVLLGVNLCVKK</sequence>
<dbReference type="GO" id="GO:0016485">
    <property type="term" value="P:protein processing"/>
    <property type="evidence" value="ECO:0007669"/>
    <property type="project" value="InterPro"/>
</dbReference>
<keyword evidence="2" id="KW-0732">Signal</keyword>
<evidence type="ECO:0000256" key="2">
    <source>
        <dbReference type="SAM" id="SignalP"/>
    </source>
</evidence>
<accession>A0A422NY82</accession>
<dbReference type="GO" id="GO:0005886">
    <property type="term" value="C:plasma membrane"/>
    <property type="evidence" value="ECO:0007669"/>
    <property type="project" value="TreeGrafter"/>
</dbReference>
<feature type="signal peptide" evidence="2">
    <location>
        <begin position="1"/>
        <end position="26"/>
    </location>
</feature>
<dbReference type="OrthoDB" id="10265862at2759"/>
<feature type="transmembrane region" description="Helical" evidence="1">
    <location>
        <begin position="701"/>
        <end position="725"/>
    </location>
</feature>
<dbReference type="GeneID" id="40325441"/>
<dbReference type="Pfam" id="PF05450">
    <property type="entry name" value="Nicastrin"/>
    <property type="match status" value="1"/>
</dbReference>
<dbReference type="PANTHER" id="PTHR21092">
    <property type="entry name" value="NICASTRIN"/>
    <property type="match status" value="1"/>
</dbReference>
<dbReference type="EMBL" id="MKGL01000031">
    <property type="protein sequence ID" value="RNF10462.1"/>
    <property type="molecule type" value="Genomic_DNA"/>
</dbReference>
<name>A0A422NY82_TRYRA</name>
<dbReference type="OMA" id="YELMAFG"/>
<keyword evidence="1" id="KW-0472">Membrane</keyword>
<dbReference type="PROSITE" id="PS51257">
    <property type="entry name" value="PROKAR_LIPOPROTEIN"/>
    <property type="match status" value="1"/>
</dbReference>
<reference evidence="3 4" key="1">
    <citation type="journal article" date="2018" name="BMC Genomics">
        <title>Genomic comparison of Trypanosoma conorhini and Trypanosoma rangeli to Trypanosoma cruzi strains of high and low virulence.</title>
        <authorList>
            <person name="Bradwell K.R."/>
            <person name="Koparde V.N."/>
            <person name="Matveyev A.V."/>
            <person name="Serrano M.G."/>
            <person name="Alves J.M."/>
            <person name="Parikh H."/>
            <person name="Huang B."/>
            <person name="Lee V."/>
            <person name="Espinosa-Alvarez O."/>
            <person name="Ortiz P.A."/>
            <person name="Costa-Martins A.G."/>
            <person name="Teixeira M.M."/>
            <person name="Buck G.A."/>
        </authorList>
    </citation>
    <scope>NUCLEOTIDE SEQUENCE [LARGE SCALE GENOMIC DNA]</scope>
    <source>
        <strain evidence="3 4">AM80</strain>
    </source>
</reference>
<dbReference type="RefSeq" id="XP_029241568.1">
    <property type="nucleotide sequence ID" value="XM_029378546.1"/>
</dbReference>
<evidence type="ECO:0008006" key="5">
    <source>
        <dbReference type="Google" id="ProtNLM"/>
    </source>
</evidence>
<feature type="chain" id="PRO_5019192601" description="Nicastrin" evidence="2">
    <location>
        <begin position="27"/>
        <end position="727"/>
    </location>
</feature>
<protein>
    <recommendedName>
        <fullName evidence="5">Nicastrin</fullName>
    </recommendedName>
</protein>
<dbReference type="InterPro" id="IPR008710">
    <property type="entry name" value="Nicastrin"/>
</dbReference>
<dbReference type="PANTHER" id="PTHR21092:SF0">
    <property type="entry name" value="NICASTRIN"/>
    <property type="match status" value="1"/>
</dbReference>
<keyword evidence="1" id="KW-0812">Transmembrane</keyword>
<comment type="caution">
    <text evidence="3">The sequence shown here is derived from an EMBL/GenBank/DDBJ whole genome shotgun (WGS) entry which is preliminary data.</text>
</comment>
<dbReference type="Gene3D" id="3.40.630.10">
    <property type="entry name" value="Zn peptidases"/>
    <property type="match status" value="1"/>
</dbReference>
<proteinExistence type="predicted"/>